<dbReference type="OrthoDB" id="1913204at2759"/>
<proteinExistence type="predicted"/>
<reference evidence="3" key="1">
    <citation type="journal article" date="2016" name="Nature">
        <title>The genome of the seagrass Zostera marina reveals angiosperm adaptation to the sea.</title>
        <authorList>
            <person name="Olsen J.L."/>
            <person name="Rouze P."/>
            <person name="Verhelst B."/>
            <person name="Lin Y.-C."/>
            <person name="Bayer T."/>
            <person name="Collen J."/>
            <person name="Dattolo E."/>
            <person name="De Paoli E."/>
            <person name="Dittami S."/>
            <person name="Maumus F."/>
            <person name="Michel G."/>
            <person name="Kersting A."/>
            <person name="Lauritano C."/>
            <person name="Lohaus R."/>
            <person name="Toepel M."/>
            <person name="Tonon T."/>
            <person name="Vanneste K."/>
            <person name="Amirebrahimi M."/>
            <person name="Brakel J."/>
            <person name="Bostroem C."/>
            <person name="Chovatia M."/>
            <person name="Grimwood J."/>
            <person name="Jenkins J.W."/>
            <person name="Jueterbock A."/>
            <person name="Mraz A."/>
            <person name="Stam W.T."/>
            <person name="Tice H."/>
            <person name="Bornberg-Bauer E."/>
            <person name="Green P.J."/>
            <person name="Pearson G.A."/>
            <person name="Procaccini G."/>
            <person name="Duarte C.M."/>
            <person name="Schmutz J."/>
            <person name="Reusch T.B.H."/>
            <person name="Van de Peer Y."/>
        </authorList>
    </citation>
    <scope>NUCLEOTIDE SEQUENCE [LARGE SCALE GENOMIC DNA]</scope>
    <source>
        <strain evidence="3">cv. Finnish</strain>
    </source>
</reference>
<organism evidence="2 3">
    <name type="scientific">Zostera marina</name>
    <name type="common">Eelgrass</name>
    <dbReference type="NCBI Taxonomy" id="29655"/>
    <lineage>
        <taxon>Eukaryota</taxon>
        <taxon>Viridiplantae</taxon>
        <taxon>Streptophyta</taxon>
        <taxon>Embryophyta</taxon>
        <taxon>Tracheophyta</taxon>
        <taxon>Spermatophyta</taxon>
        <taxon>Magnoliopsida</taxon>
        <taxon>Liliopsida</taxon>
        <taxon>Zosteraceae</taxon>
        <taxon>Zostera</taxon>
    </lineage>
</organism>
<sequence>MDGNGGSINELWEWGEEDYSLQSLPENDISHLWNETSLMNVLNEQTPIKECTEFADGLLNIKENDNIDLEEESRELSLLKRRRMLQYDSSETSMFIGSGKRYPSTTVRSEVGEGSDSHNCLHEKMQWGNTSSVSMNLDQSSQDQATDYCGDINMITWCSEMMSCDFNNREINGRDCCNSHLESEMAPSKVKTIPSSRIKFKGKRPSSIKDSRTKLSTSVVFPFTHCKPSGSQGDVTLNDINQRIHSPSMTMSSISRLVNEAEPSVHYLKSAFTGKPVISKTKILTEGGKGSIIVMITKG</sequence>
<name>A0A0K9NK77_ZOSMR</name>
<feature type="region of interest" description="Disordered" evidence="1">
    <location>
        <begin position="98"/>
        <end position="118"/>
    </location>
</feature>
<keyword evidence="3" id="KW-1185">Reference proteome</keyword>
<evidence type="ECO:0000313" key="3">
    <source>
        <dbReference type="Proteomes" id="UP000036987"/>
    </source>
</evidence>
<dbReference type="PANTHER" id="PTHR33385">
    <property type="entry name" value="PROTEIN XRI1"/>
    <property type="match status" value="1"/>
</dbReference>
<evidence type="ECO:0000256" key="1">
    <source>
        <dbReference type="SAM" id="MobiDB-lite"/>
    </source>
</evidence>
<dbReference type="GO" id="GO:0007140">
    <property type="term" value="P:male meiotic nuclear division"/>
    <property type="evidence" value="ECO:0007669"/>
    <property type="project" value="InterPro"/>
</dbReference>
<dbReference type="OMA" id="EMWQEPA"/>
<evidence type="ECO:0000313" key="2">
    <source>
        <dbReference type="EMBL" id="KMZ57023.1"/>
    </source>
</evidence>
<dbReference type="InterPro" id="IPR039933">
    <property type="entry name" value="XRI1"/>
</dbReference>
<dbReference type="EMBL" id="LFYR01002110">
    <property type="protein sequence ID" value="KMZ57023.1"/>
    <property type="molecule type" value="Genomic_DNA"/>
</dbReference>
<dbReference type="PANTHER" id="PTHR33385:SF4">
    <property type="entry name" value="PROTEIN XRI1"/>
    <property type="match status" value="1"/>
</dbReference>
<accession>A0A0K9NK77</accession>
<dbReference type="AlphaFoldDB" id="A0A0K9NK77"/>
<evidence type="ECO:0008006" key="4">
    <source>
        <dbReference type="Google" id="ProtNLM"/>
    </source>
</evidence>
<comment type="caution">
    <text evidence="2">The sequence shown here is derived from an EMBL/GenBank/DDBJ whole genome shotgun (WGS) entry which is preliminary data.</text>
</comment>
<dbReference type="Proteomes" id="UP000036987">
    <property type="component" value="Unassembled WGS sequence"/>
</dbReference>
<gene>
    <name evidence="2" type="ORF">ZOSMA_8G01720</name>
</gene>
<dbReference type="GO" id="GO:0007143">
    <property type="term" value="P:female meiotic nuclear division"/>
    <property type="evidence" value="ECO:0007669"/>
    <property type="project" value="InterPro"/>
</dbReference>
<protein>
    <recommendedName>
        <fullName evidence="4">Protein XRI1</fullName>
    </recommendedName>
</protein>